<name>U2TJV5_9ACTN</name>
<reference evidence="4 5" key="1">
    <citation type="submission" date="2013-08" db="EMBL/GenBank/DDBJ databases">
        <authorList>
            <person name="Durkin A.S."/>
            <person name="Haft D.R."/>
            <person name="McCorrison J."/>
            <person name="Torralba M."/>
            <person name="Gillis M."/>
            <person name="Haft D.H."/>
            <person name="Methe B."/>
            <person name="Sutton G."/>
            <person name="Nelson K.E."/>
        </authorList>
    </citation>
    <scope>NUCLEOTIDE SEQUENCE [LARGE SCALE GENOMIC DNA]</scope>
    <source>
        <strain evidence="4 5">F0195</strain>
    </source>
</reference>
<dbReference type="AlphaFoldDB" id="U2TJV5"/>
<feature type="domain" description="N-acetyltransferase" evidence="3">
    <location>
        <begin position="1"/>
        <end position="153"/>
    </location>
</feature>
<dbReference type="InterPro" id="IPR050832">
    <property type="entry name" value="Bact_Acetyltransf"/>
</dbReference>
<keyword evidence="2" id="KW-0012">Acyltransferase</keyword>
<dbReference type="Pfam" id="PF13508">
    <property type="entry name" value="Acetyltransf_7"/>
    <property type="match status" value="1"/>
</dbReference>
<comment type="caution">
    <text evidence="4">The sequence shown here is derived from an EMBL/GenBank/DDBJ whole genome shotgun (WGS) entry which is preliminary data.</text>
</comment>
<evidence type="ECO:0000256" key="2">
    <source>
        <dbReference type="ARBA" id="ARBA00023315"/>
    </source>
</evidence>
<dbReference type="InterPro" id="IPR000182">
    <property type="entry name" value="GNAT_dom"/>
</dbReference>
<dbReference type="OrthoDB" id="9783470at2"/>
<dbReference type="EMBL" id="AWEZ01000064">
    <property type="protein sequence ID" value="ERL06483.1"/>
    <property type="molecule type" value="Genomic_DNA"/>
</dbReference>
<evidence type="ECO:0000313" key="5">
    <source>
        <dbReference type="Proteomes" id="UP000016638"/>
    </source>
</evidence>
<evidence type="ECO:0000313" key="4">
    <source>
        <dbReference type="EMBL" id="ERL06483.1"/>
    </source>
</evidence>
<keyword evidence="5" id="KW-1185">Reference proteome</keyword>
<dbReference type="eggNOG" id="COG0456">
    <property type="taxonomic scope" value="Bacteria"/>
</dbReference>
<accession>U2TJV5</accession>
<evidence type="ECO:0000256" key="1">
    <source>
        <dbReference type="ARBA" id="ARBA00022679"/>
    </source>
</evidence>
<dbReference type="PANTHER" id="PTHR43877:SF2">
    <property type="entry name" value="AMINOALKYLPHOSPHONATE N-ACETYLTRANSFERASE-RELATED"/>
    <property type="match status" value="1"/>
</dbReference>
<dbReference type="GO" id="GO:0016747">
    <property type="term" value="F:acyltransferase activity, transferring groups other than amino-acyl groups"/>
    <property type="evidence" value="ECO:0007669"/>
    <property type="project" value="InterPro"/>
</dbReference>
<organism evidence="4 5">
    <name type="scientific">Olsenella profusa F0195</name>
    <dbReference type="NCBI Taxonomy" id="1125712"/>
    <lineage>
        <taxon>Bacteria</taxon>
        <taxon>Bacillati</taxon>
        <taxon>Actinomycetota</taxon>
        <taxon>Coriobacteriia</taxon>
        <taxon>Coriobacteriales</taxon>
        <taxon>Atopobiaceae</taxon>
        <taxon>Olsenella</taxon>
    </lineage>
</organism>
<dbReference type="PATRIC" id="fig|1125712.3.peg.2046"/>
<gene>
    <name evidence="4" type="ORF">HMPREF1316_1280</name>
</gene>
<dbReference type="Gene3D" id="3.40.630.30">
    <property type="match status" value="1"/>
</dbReference>
<protein>
    <submittedName>
        <fullName evidence="4">Acetyltransferase (GNAT) domain protein</fullName>
    </submittedName>
</protein>
<dbReference type="SUPFAM" id="SSF55729">
    <property type="entry name" value="Acyl-CoA N-acyltransferases (Nat)"/>
    <property type="match status" value="1"/>
</dbReference>
<dbReference type="InterPro" id="IPR016181">
    <property type="entry name" value="Acyl_CoA_acyltransferase"/>
</dbReference>
<dbReference type="Proteomes" id="UP000016638">
    <property type="component" value="Unassembled WGS sequence"/>
</dbReference>
<proteinExistence type="predicted"/>
<dbReference type="RefSeq" id="WP_021726937.1">
    <property type="nucleotide sequence ID" value="NZ_AWEZ01000064.1"/>
</dbReference>
<evidence type="ECO:0000259" key="3">
    <source>
        <dbReference type="PROSITE" id="PS51186"/>
    </source>
</evidence>
<sequence length="153" mass="18004">MVIKEVTNAVERQRVTRLILEDLPDWFGIPEARESYIHESANHAFYAAYDADRPIGFIYLRETGKDTVELHVMGVLKEYHRRGIGKRLFEEAKEMAVAHGYSFLQVKTVQMRRYDEYDATNRFYISLGFKEFEVLPTLWGEENPCQIYVMSLK</sequence>
<dbReference type="STRING" id="1125712.HMPREF1316_1280"/>
<dbReference type="PROSITE" id="PS51186">
    <property type="entry name" value="GNAT"/>
    <property type="match status" value="1"/>
</dbReference>
<dbReference type="CDD" id="cd04301">
    <property type="entry name" value="NAT_SF"/>
    <property type="match status" value="1"/>
</dbReference>
<dbReference type="PANTHER" id="PTHR43877">
    <property type="entry name" value="AMINOALKYLPHOSPHONATE N-ACETYLTRANSFERASE-RELATED-RELATED"/>
    <property type="match status" value="1"/>
</dbReference>
<keyword evidence="1 4" id="KW-0808">Transferase</keyword>